<dbReference type="RefSeq" id="WP_386417782.1">
    <property type="nucleotide sequence ID" value="NZ_JBHSZO010000042.1"/>
</dbReference>
<feature type="transmembrane region" description="Helical" evidence="6">
    <location>
        <begin position="12"/>
        <end position="33"/>
    </location>
</feature>
<gene>
    <name evidence="8" type="ORF">ACFQLX_21990</name>
</gene>
<keyword evidence="2" id="KW-1003">Cell membrane</keyword>
<evidence type="ECO:0000256" key="1">
    <source>
        <dbReference type="ARBA" id="ARBA00004651"/>
    </source>
</evidence>
<reference evidence="9" key="1">
    <citation type="journal article" date="2019" name="Int. J. Syst. Evol. Microbiol.">
        <title>The Global Catalogue of Microorganisms (GCM) 10K type strain sequencing project: providing services to taxonomists for standard genome sequencing and annotation.</title>
        <authorList>
            <consortium name="The Broad Institute Genomics Platform"/>
            <consortium name="The Broad Institute Genome Sequencing Center for Infectious Disease"/>
            <person name="Wu L."/>
            <person name="Ma J."/>
        </authorList>
    </citation>
    <scope>NUCLEOTIDE SEQUENCE [LARGE SCALE GENOMIC DNA]</scope>
    <source>
        <strain evidence="9">CGMCC 1.13681</strain>
    </source>
</reference>
<dbReference type="InterPro" id="IPR023845">
    <property type="entry name" value="DUF3817_TM"/>
</dbReference>
<evidence type="ECO:0000256" key="3">
    <source>
        <dbReference type="ARBA" id="ARBA00022692"/>
    </source>
</evidence>
<keyword evidence="4 6" id="KW-1133">Transmembrane helix</keyword>
<evidence type="ECO:0000313" key="9">
    <source>
        <dbReference type="Proteomes" id="UP001596413"/>
    </source>
</evidence>
<organism evidence="8 9">
    <name type="scientific">Streptomyces polyrhachis</name>
    <dbReference type="NCBI Taxonomy" id="1282885"/>
    <lineage>
        <taxon>Bacteria</taxon>
        <taxon>Bacillati</taxon>
        <taxon>Actinomycetota</taxon>
        <taxon>Actinomycetes</taxon>
        <taxon>Kitasatosporales</taxon>
        <taxon>Streptomycetaceae</taxon>
        <taxon>Streptomyces</taxon>
    </lineage>
</organism>
<keyword evidence="9" id="KW-1185">Reference proteome</keyword>
<proteinExistence type="predicted"/>
<comment type="subcellular location">
    <subcellularLocation>
        <location evidence="1">Cell membrane</location>
        <topology evidence="1">Multi-pass membrane protein</topology>
    </subcellularLocation>
</comment>
<feature type="domain" description="DUF3817" evidence="7">
    <location>
        <begin position="9"/>
        <end position="93"/>
    </location>
</feature>
<protein>
    <submittedName>
        <fullName evidence="8">DUF3817 domain-containing protein</fullName>
    </submittedName>
</protein>
<comment type="caution">
    <text evidence="8">The sequence shown here is derived from an EMBL/GenBank/DDBJ whole genome shotgun (WGS) entry which is preliminary data.</text>
</comment>
<evidence type="ECO:0000256" key="6">
    <source>
        <dbReference type="SAM" id="Phobius"/>
    </source>
</evidence>
<evidence type="ECO:0000256" key="4">
    <source>
        <dbReference type="ARBA" id="ARBA00022989"/>
    </source>
</evidence>
<accession>A0ABW2GJH5</accession>
<dbReference type="EMBL" id="JBHSZO010000042">
    <property type="protein sequence ID" value="MFC7220807.1"/>
    <property type="molecule type" value="Genomic_DNA"/>
</dbReference>
<name>A0ABW2GJH5_9ACTN</name>
<dbReference type="PANTHER" id="PTHR40077">
    <property type="entry name" value="MEMBRANE PROTEIN-RELATED"/>
    <property type="match status" value="1"/>
</dbReference>
<evidence type="ECO:0000259" key="7">
    <source>
        <dbReference type="Pfam" id="PF12823"/>
    </source>
</evidence>
<evidence type="ECO:0000256" key="2">
    <source>
        <dbReference type="ARBA" id="ARBA00022475"/>
    </source>
</evidence>
<sequence length="120" mass="12710">MDIKTASALHRLRLVSVLEAVSFLVLLACSVLKRTTEFDAVPVMGPVHGVLVVLFVALLAVAWYRTRWGWKRPALLFVLSLLPAGGFFADRSLRGETQAAVAAAHAGAGDAAGVKDAARA</sequence>
<dbReference type="Proteomes" id="UP001596413">
    <property type="component" value="Unassembled WGS sequence"/>
</dbReference>
<dbReference type="Pfam" id="PF12823">
    <property type="entry name" value="DUF3817"/>
    <property type="match status" value="1"/>
</dbReference>
<keyword evidence="3 6" id="KW-0812">Transmembrane</keyword>
<evidence type="ECO:0000313" key="8">
    <source>
        <dbReference type="EMBL" id="MFC7220807.1"/>
    </source>
</evidence>
<feature type="transmembrane region" description="Helical" evidence="6">
    <location>
        <begin position="45"/>
        <end position="64"/>
    </location>
</feature>
<evidence type="ECO:0000256" key="5">
    <source>
        <dbReference type="ARBA" id="ARBA00023136"/>
    </source>
</evidence>
<keyword evidence="5 6" id="KW-0472">Membrane</keyword>
<dbReference type="NCBIfam" id="TIGR03954">
    <property type="entry name" value="integ_memb_HG"/>
    <property type="match status" value="1"/>
</dbReference>
<dbReference type="PANTHER" id="PTHR40077:SF1">
    <property type="entry name" value="MEMBRANE PROTEIN"/>
    <property type="match status" value="1"/>
</dbReference>